<evidence type="ECO:0000313" key="1">
    <source>
        <dbReference type="EMBL" id="MBM9468844.1"/>
    </source>
</evidence>
<dbReference type="Proteomes" id="UP000663792">
    <property type="component" value="Unassembled WGS sequence"/>
</dbReference>
<protein>
    <submittedName>
        <fullName evidence="1">Uncharacterized protein</fullName>
    </submittedName>
</protein>
<organism evidence="1 2">
    <name type="scientific">Nakamurella leprariae</name>
    <dbReference type="NCBI Taxonomy" id="2803911"/>
    <lineage>
        <taxon>Bacteria</taxon>
        <taxon>Bacillati</taxon>
        <taxon>Actinomycetota</taxon>
        <taxon>Actinomycetes</taxon>
        <taxon>Nakamurellales</taxon>
        <taxon>Nakamurellaceae</taxon>
        <taxon>Nakamurella</taxon>
    </lineage>
</organism>
<keyword evidence="2" id="KW-1185">Reference proteome</keyword>
<gene>
    <name evidence="1" type="ORF">JL106_16290</name>
</gene>
<proteinExistence type="predicted"/>
<comment type="caution">
    <text evidence="1">The sequence shown here is derived from an EMBL/GenBank/DDBJ whole genome shotgun (WGS) entry which is preliminary data.</text>
</comment>
<sequence length="70" mass="8002">MHAGDRTTEEIRQLLVEVRREADRASPARHRQLVDELDELAESLVGRGAEDDRAVKREIAELVRTLAPER</sequence>
<name>A0A938YFC6_9ACTN</name>
<dbReference type="RefSeq" id="WP_205261799.1">
    <property type="nucleotide sequence ID" value="NZ_JAERWK010000021.1"/>
</dbReference>
<accession>A0A938YFC6</accession>
<reference evidence="1" key="1">
    <citation type="submission" date="2021-01" db="EMBL/GenBank/DDBJ databases">
        <title>YIM 132084 draft genome.</title>
        <authorList>
            <person name="An D."/>
        </authorList>
    </citation>
    <scope>NUCLEOTIDE SEQUENCE</scope>
    <source>
        <strain evidence="1">YIM 132084</strain>
    </source>
</reference>
<dbReference type="EMBL" id="JAERWK010000021">
    <property type="protein sequence ID" value="MBM9468844.1"/>
    <property type="molecule type" value="Genomic_DNA"/>
</dbReference>
<dbReference type="AlphaFoldDB" id="A0A938YFC6"/>
<evidence type="ECO:0000313" key="2">
    <source>
        <dbReference type="Proteomes" id="UP000663792"/>
    </source>
</evidence>